<name>A0A5C8NCV5_9ACTN</name>
<evidence type="ECO:0000313" key="3">
    <source>
        <dbReference type="Proteomes" id="UP000321571"/>
    </source>
</evidence>
<accession>A0A5C8NCV5</accession>
<proteinExistence type="predicted"/>
<dbReference type="AlphaFoldDB" id="A0A5C8NCV5"/>
<dbReference type="EMBL" id="VDUX01000008">
    <property type="protein sequence ID" value="TXL57342.1"/>
    <property type="molecule type" value="Genomic_DNA"/>
</dbReference>
<feature type="transmembrane region" description="Helical" evidence="1">
    <location>
        <begin position="12"/>
        <end position="33"/>
    </location>
</feature>
<dbReference type="RefSeq" id="WP_147687610.1">
    <property type="nucleotide sequence ID" value="NZ_VDUX01000008.1"/>
</dbReference>
<keyword evidence="3" id="KW-1185">Reference proteome</keyword>
<protein>
    <submittedName>
        <fullName evidence="2">DUF3311 domain-containing protein</fullName>
    </submittedName>
</protein>
<dbReference type="Pfam" id="PF11755">
    <property type="entry name" value="DUF3311"/>
    <property type="match status" value="1"/>
</dbReference>
<gene>
    <name evidence="2" type="ORF">FHP06_15000</name>
</gene>
<dbReference type="InterPro" id="IPR021741">
    <property type="entry name" value="DUF3311"/>
</dbReference>
<reference evidence="2 3" key="1">
    <citation type="submission" date="2019-06" db="EMBL/GenBank/DDBJ databases">
        <title>Aeromicrobium sp. nov., isolated from a maize field.</title>
        <authorList>
            <person name="Lin S.-Y."/>
            <person name="Tsai C.-F."/>
            <person name="Young C.-C."/>
        </authorList>
    </citation>
    <scope>NUCLEOTIDE SEQUENCE [LARGE SCALE GENOMIC DNA]</scope>
    <source>
        <strain evidence="2 3">CC-CFT486</strain>
    </source>
</reference>
<evidence type="ECO:0000313" key="2">
    <source>
        <dbReference type="EMBL" id="TXL57342.1"/>
    </source>
</evidence>
<organism evidence="2 3">
    <name type="scientific">Aeromicrobium terrae</name>
    <dbReference type="NCBI Taxonomy" id="2498846"/>
    <lineage>
        <taxon>Bacteria</taxon>
        <taxon>Bacillati</taxon>
        <taxon>Actinomycetota</taxon>
        <taxon>Actinomycetes</taxon>
        <taxon>Propionibacteriales</taxon>
        <taxon>Nocardioidaceae</taxon>
        <taxon>Aeromicrobium</taxon>
    </lineage>
</organism>
<sequence>MTDRPMPGPGRLYAAGVILAVAIVVPLLTWTYAKESPDLAGIPFFFWYQFLLVILSVILTSVAYWLVQGRGRR</sequence>
<evidence type="ECO:0000256" key="1">
    <source>
        <dbReference type="SAM" id="Phobius"/>
    </source>
</evidence>
<keyword evidence="1" id="KW-0472">Membrane</keyword>
<keyword evidence="1" id="KW-0812">Transmembrane</keyword>
<dbReference type="Proteomes" id="UP000321571">
    <property type="component" value="Unassembled WGS sequence"/>
</dbReference>
<keyword evidence="1" id="KW-1133">Transmembrane helix</keyword>
<feature type="transmembrane region" description="Helical" evidence="1">
    <location>
        <begin position="45"/>
        <end position="67"/>
    </location>
</feature>
<comment type="caution">
    <text evidence="2">The sequence shown here is derived from an EMBL/GenBank/DDBJ whole genome shotgun (WGS) entry which is preliminary data.</text>
</comment>